<dbReference type="SMART" id="SM01008">
    <property type="entry name" value="Ald_Xan_dh_C"/>
    <property type="match status" value="1"/>
</dbReference>
<dbReference type="PANTHER" id="PTHR11908">
    <property type="entry name" value="XANTHINE DEHYDROGENASE"/>
    <property type="match status" value="1"/>
</dbReference>
<dbReference type="InterPro" id="IPR036856">
    <property type="entry name" value="Ald_Oxase/Xan_DH_a/b_sf"/>
</dbReference>
<dbReference type="InterPro" id="IPR016208">
    <property type="entry name" value="Ald_Oxase/xanthine_DH-like"/>
</dbReference>
<sequence>MWLDRNSSGGNWKMRPDGEEKVTGRLRYLTDIKFPNMIYGRVLRSNVAHARILSIDSQAALEYPGVVAVLTHHDIPGLNGFGISTPDQPVFCKDVVRFEGDAVAAVAAISEEVAAKALELIQVEYEDLPVLDTPEASLKEGAPLLHKDGNILHQTNYSRGDLDVGFGQCEFVVCETYLTPRQMHTYLETEGGIFVPSEDGRLTVYAPTQHGYKDRMQLSRILNMDEERIRVISSPIGGSFGGKDELNVQPYGALLSLSCGQPVKMHYSRWESVVAGLKRHPMKVTMKTGMNAEGELLAHQVTILSDTGAYSTLGGPVLNFATEHALGPYRIPHVDVKGKAVYTNNGVSGEFRGFGGNQVIFALEGQIDRLAEKMKIDSWELRKRNLRKIDDLGPMGQRIVPTNGPKQVWEGIKQSPLWEKRATGIIESTKPWIKRGIGVSIAMHGSGLGYGIPDHAGGTIRLNKEGKIEVAFGHEEFGQGLIGTLEILLLDHFQCSKEDIQIIIGDTDLVPPSGSSTASRTTNMVWQSLNRLKVPFLEALFTKTSQVTGYPKGQLQTGIGGIWTKTSDEEESLKQVITYKQLVSGNHDFECTTEFHYPVTPDPIMGGHYLYTSTSVICEVEVNLLTGMVIAKRIDHTVAAGPVINPMGYLGQIEGGSVMALGFTLTEDAVMSSSKYVTKNLDTYLIPTIFDVPEAHCVKAIDELPEGDSFGPRGVGEVGSVALAPAIVSAIKQATGVWVTELPLKPELLLQQVQTFEKKRV</sequence>
<dbReference type="InterPro" id="IPR046867">
    <property type="entry name" value="AldOxase/xan_DH_MoCoBD2"/>
</dbReference>
<dbReference type="Gene3D" id="3.30.365.10">
    <property type="entry name" value="Aldehyde oxidase/xanthine dehydrogenase, molybdopterin binding domain"/>
    <property type="match status" value="4"/>
</dbReference>
<keyword evidence="2" id="KW-0560">Oxidoreductase</keyword>
<evidence type="ECO:0000313" key="2">
    <source>
        <dbReference type="EMBL" id="MFC0471110.1"/>
    </source>
</evidence>
<dbReference type="GO" id="GO:0004854">
    <property type="term" value="F:xanthine dehydrogenase activity"/>
    <property type="evidence" value="ECO:0007669"/>
    <property type="project" value="UniProtKB-EC"/>
</dbReference>
<dbReference type="InterPro" id="IPR008274">
    <property type="entry name" value="AldOxase/xan_DH_MoCoBD1"/>
</dbReference>
<organism evidence="2 3">
    <name type="scientific">Halalkalibacter kiskunsagensis</name>
    <dbReference type="NCBI Taxonomy" id="1548599"/>
    <lineage>
        <taxon>Bacteria</taxon>
        <taxon>Bacillati</taxon>
        <taxon>Bacillota</taxon>
        <taxon>Bacilli</taxon>
        <taxon>Bacillales</taxon>
        <taxon>Bacillaceae</taxon>
        <taxon>Halalkalibacter</taxon>
    </lineage>
</organism>
<name>A0ABV6KDH1_9BACI</name>
<dbReference type="InterPro" id="IPR037165">
    <property type="entry name" value="AldOxase/xan_DH_Mopterin-bd_sf"/>
</dbReference>
<evidence type="ECO:0000313" key="3">
    <source>
        <dbReference type="Proteomes" id="UP001589838"/>
    </source>
</evidence>
<dbReference type="Pfam" id="PF20256">
    <property type="entry name" value="MoCoBD_2"/>
    <property type="match status" value="1"/>
</dbReference>
<dbReference type="RefSeq" id="WP_335958730.1">
    <property type="nucleotide sequence ID" value="NZ_JAXBLX010000002.1"/>
</dbReference>
<reference evidence="2 3" key="1">
    <citation type="submission" date="2024-09" db="EMBL/GenBank/DDBJ databases">
        <authorList>
            <person name="Sun Q."/>
            <person name="Mori K."/>
        </authorList>
    </citation>
    <scope>NUCLEOTIDE SEQUENCE [LARGE SCALE GENOMIC DNA]</scope>
    <source>
        <strain evidence="2 3">NCAIM B.02610</strain>
    </source>
</reference>
<dbReference type="EC" id="1.17.1.4" evidence="2"/>
<gene>
    <name evidence="2" type="primary">pucD</name>
    <name evidence="2" type="ORF">ACFFHM_11605</name>
</gene>
<dbReference type="EMBL" id="JBHLUX010000030">
    <property type="protein sequence ID" value="MFC0471110.1"/>
    <property type="molecule type" value="Genomic_DNA"/>
</dbReference>
<dbReference type="Gene3D" id="3.90.1170.50">
    <property type="entry name" value="Aldehyde oxidase/xanthine dehydrogenase, a/b hammerhead"/>
    <property type="match status" value="1"/>
</dbReference>
<protein>
    <submittedName>
        <fullName evidence="2">Xanthine dehydrogenase subunit D</fullName>
        <ecNumber evidence="2">1.17.1.4</ecNumber>
    </submittedName>
</protein>
<dbReference type="InterPro" id="IPR000674">
    <property type="entry name" value="Ald_Oxase/Xan_DH_a/b"/>
</dbReference>
<evidence type="ECO:0000259" key="1">
    <source>
        <dbReference type="SMART" id="SM01008"/>
    </source>
</evidence>
<dbReference type="InterPro" id="IPR017609">
    <property type="entry name" value="Xanthine_dehydrogenase_dsu"/>
</dbReference>
<dbReference type="Pfam" id="PF02738">
    <property type="entry name" value="MoCoBD_1"/>
    <property type="match status" value="1"/>
</dbReference>
<dbReference type="Proteomes" id="UP001589838">
    <property type="component" value="Unassembled WGS sequence"/>
</dbReference>
<proteinExistence type="predicted"/>
<dbReference type="SUPFAM" id="SSF54665">
    <property type="entry name" value="CO dehydrogenase molybdoprotein N-domain-like"/>
    <property type="match status" value="1"/>
</dbReference>
<feature type="domain" description="Aldehyde oxidase/xanthine dehydrogenase a/b hammerhead" evidence="1">
    <location>
        <begin position="23"/>
        <end position="129"/>
    </location>
</feature>
<keyword evidence="3" id="KW-1185">Reference proteome</keyword>
<accession>A0ABV6KDH1</accession>
<comment type="caution">
    <text evidence="2">The sequence shown here is derived from an EMBL/GenBank/DDBJ whole genome shotgun (WGS) entry which is preliminary data.</text>
</comment>
<dbReference type="PANTHER" id="PTHR11908:SF157">
    <property type="entry name" value="XANTHINE DEHYDROGENASE SUBUNIT D-RELATED"/>
    <property type="match status" value="1"/>
</dbReference>
<dbReference type="Pfam" id="PF01315">
    <property type="entry name" value="Ald_Xan_dh_C"/>
    <property type="match status" value="1"/>
</dbReference>
<dbReference type="SUPFAM" id="SSF56003">
    <property type="entry name" value="Molybdenum cofactor-binding domain"/>
    <property type="match status" value="1"/>
</dbReference>
<dbReference type="NCBIfam" id="TIGR03196">
    <property type="entry name" value="pucD"/>
    <property type="match status" value="1"/>
</dbReference>